<keyword evidence="3" id="KW-1185">Reference proteome</keyword>
<name>A0AAD9XK74_9ROSI</name>
<dbReference type="Proteomes" id="UP001280121">
    <property type="component" value="Unassembled WGS sequence"/>
</dbReference>
<protein>
    <recommendedName>
        <fullName evidence="1">Reverse transcriptase zinc-binding domain-containing protein</fullName>
    </recommendedName>
</protein>
<reference evidence="2" key="1">
    <citation type="journal article" date="2023" name="Plant J.">
        <title>Genome sequences and population genomics provide insights into the demographic history, inbreeding, and mutation load of two 'living fossil' tree species of Dipteronia.</title>
        <authorList>
            <person name="Feng Y."/>
            <person name="Comes H.P."/>
            <person name="Chen J."/>
            <person name="Zhu S."/>
            <person name="Lu R."/>
            <person name="Zhang X."/>
            <person name="Li P."/>
            <person name="Qiu J."/>
            <person name="Olsen K.M."/>
            <person name="Qiu Y."/>
        </authorList>
    </citation>
    <scope>NUCLEOTIDE SEQUENCE</scope>
    <source>
        <strain evidence="2">KIB01</strain>
    </source>
</reference>
<gene>
    <name evidence="2" type="ORF">Ddye_007497</name>
</gene>
<dbReference type="AlphaFoldDB" id="A0AAD9XK74"/>
<evidence type="ECO:0000259" key="1">
    <source>
        <dbReference type="Pfam" id="PF13966"/>
    </source>
</evidence>
<organism evidence="2 3">
    <name type="scientific">Dipteronia dyeriana</name>
    <dbReference type="NCBI Taxonomy" id="168575"/>
    <lineage>
        <taxon>Eukaryota</taxon>
        <taxon>Viridiplantae</taxon>
        <taxon>Streptophyta</taxon>
        <taxon>Embryophyta</taxon>
        <taxon>Tracheophyta</taxon>
        <taxon>Spermatophyta</taxon>
        <taxon>Magnoliopsida</taxon>
        <taxon>eudicotyledons</taxon>
        <taxon>Gunneridae</taxon>
        <taxon>Pentapetalae</taxon>
        <taxon>rosids</taxon>
        <taxon>malvids</taxon>
        <taxon>Sapindales</taxon>
        <taxon>Sapindaceae</taxon>
        <taxon>Hippocastanoideae</taxon>
        <taxon>Acereae</taxon>
        <taxon>Dipteronia</taxon>
    </lineage>
</organism>
<dbReference type="InterPro" id="IPR026960">
    <property type="entry name" value="RVT-Znf"/>
</dbReference>
<proteinExistence type="predicted"/>
<accession>A0AAD9XK74</accession>
<evidence type="ECO:0000313" key="3">
    <source>
        <dbReference type="Proteomes" id="UP001280121"/>
    </source>
</evidence>
<dbReference type="EMBL" id="JANJYI010000002">
    <property type="protein sequence ID" value="KAK2660964.1"/>
    <property type="molecule type" value="Genomic_DNA"/>
</dbReference>
<dbReference type="Pfam" id="PF13966">
    <property type="entry name" value="zf-RVT"/>
    <property type="match status" value="1"/>
</dbReference>
<sequence>MWVWKVPLRRPTFYWETFQWEIFQNLIQCTQIHRSNPDRLVWIFCPNGKFSVSSFRSTLEDSDMEVNSDHTFFWQKLCPSKMETFLWQLLKERTMVQQVLNKLGINNSSSMMCSLCSKEMETIDHLFLHCPWTRELWIRSAAQFPRPGNFLKERFDPISAEVKAIRKASWLCSNTIVLRRKAITIASDSKQAVTWINGDGVESLDHIDLI</sequence>
<evidence type="ECO:0000313" key="2">
    <source>
        <dbReference type="EMBL" id="KAK2660964.1"/>
    </source>
</evidence>
<comment type="caution">
    <text evidence="2">The sequence shown here is derived from an EMBL/GenBank/DDBJ whole genome shotgun (WGS) entry which is preliminary data.</text>
</comment>
<feature type="domain" description="Reverse transcriptase zinc-binding" evidence="1">
    <location>
        <begin position="50"/>
        <end position="137"/>
    </location>
</feature>